<keyword evidence="2" id="KW-1185">Reference proteome</keyword>
<proteinExistence type="predicted"/>
<protein>
    <submittedName>
        <fullName evidence="1">Uncharacterized protein</fullName>
    </submittedName>
</protein>
<evidence type="ECO:0000313" key="1">
    <source>
        <dbReference type="EMBL" id="KAG8658873.1"/>
    </source>
</evidence>
<sequence length="294" mass="33971">MGKESDTIKSQSVLQICALSISCAHRHPCRPVRSRFIDWYLLLGIFLQMNLLSSLINESVHCLFASLLNELAREFVHKLENKLNSRVEEDADIDVIGKRYHKLALQLHPDTNKHPKAEIAFKLVLEAYSRLSDSVKRRAFNSERWKNFCIECDGVPYIRGNSPNNLYTSKLKGLNPANHSRLSRILQGLKEIRERFKEEARKRSPLFSTSDNQFPSNSGCRSRRESPIFDPSDYLFEGYPHTRNRVYKKPEDVCFSQRRHSSNYDQETARYDSPIFENRLNGGILKTKSTCVGS</sequence>
<reference evidence="2" key="1">
    <citation type="journal article" date="2016" name="Nat. Biotechnol.">
        <title>Sequencing wild and cultivated cassava and related species reveals extensive interspecific hybridization and genetic diversity.</title>
        <authorList>
            <person name="Bredeson J.V."/>
            <person name="Lyons J.B."/>
            <person name="Prochnik S.E."/>
            <person name="Wu G.A."/>
            <person name="Ha C.M."/>
            <person name="Edsinger-Gonzales E."/>
            <person name="Grimwood J."/>
            <person name="Schmutz J."/>
            <person name="Rabbi I.Y."/>
            <person name="Egesi C."/>
            <person name="Nauluvula P."/>
            <person name="Lebot V."/>
            <person name="Ndunguru J."/>
            <person name="Mkamilo G."/>
            <person name="Bart R.S."/>
            <person name="Setter T.L."/>
            <person name="Gleadow R.M."/>
            <person name="Kulakow P."/>
            <person name="Ferguson M.E."/>
            <person name="Rounsley S."/>
            <person name="Rokhsar D.S."/>
        </authorList>
    </citation>
    <scope>NUCLEOTIDE SEQUENCE [LARGE SCALE GENOMIC DNA]</scope>
    <source>
        <strain evidence="2">cv. AM560-2</strain>
    </source>
</reference>
<evidence type="ECO:0000313" key="2">
    <source>
        <dbReference type="Proteomes" id="UP000091857"/>
    </source>
</evidence>
<comment type="caution">
    <text evidence="1">The sequence shown here is derived from an EMBL/GenBank/DDBJ whole genome shotgun (WGS) entry which is preliminary data.</text>
</comment>
<dbReference type="Proteomes" id="UP000091857">
    <property type="component" value="Chromosome 3"/>
</dbReference>
<gene>
    <name evidence="1" type="ORF">MANES_03G199900v8</name>
</gene>
<organism evidence="1 2">
    <name type="scientific">Manihot esculenta</name>
    <name type="common">Cassava</name>
    <name type="synonym">Jatropha manihot</name>
    <dbReference type="NCBI Taxonomy" id="3983"/>
    <lineage>
        <taxon>Eukaryota</taxon>
        <taxon>Viridiplantae</taxon>
        <taxon>Streptophyta</taxon>
        <taxon>Embryophyta</taxon>
        <taxon>Tracheophyta</taxon>
        <taxon>Spermatophyta</taxon>
        <taxon>Magnoliopsida</taxon>
        <taxon>eudicotyledons</taxon>
        <taxon>Gunneridae</taxon>
        <taxon>Pentapetalae</taxon>
        <taxon>rosids</taxon>
        <taxon>fabids</taxon>
        <taxon>Malpighiales</taxon>
        <taxon>Euphorbiaceae</taxon>
        <taxon>Crotonoideae</taxon>
        <taxon>Manihoteae</taxon>
        <taxon>Manihot</taxon>
    </lineage>
</organism>
<dbReference type="EMBL" id="CM004389">
    <property type="protein sequence ID" value="KAG8658873.1"/>
    <property type="molecule type" value="Genomic_DNA"/>
</dbReference>
<accession>A0ACB7I1S4</accession>
<name>A0ACB7I1S4_MANES</name>